<evidence type="ECO:0000256" key="1">
    <source>
        <dbReference type="SAM" id="Coils"/>
    </source>
</evidence>
<dbReference type="Proteomes" id="UP001620273">
    <property type="component" value="Unassembled WGS sequence"/>
</dbReference>
<reference evidence="3 4" key="1">
    <citation type="submission" date="2022-09" db="EMBL/GenBank/DDBJ databases">
        <title>Genome sequencing of four strains from tibetan pig.</title>
        <authorList>
            <person name="Feng J."/>
        </authorList>
    </citation>
    <scope>NUCLEOTIDE SEQUENCE [LARGE SCALE GENOMIC DNA]</scope>
    <source>
        <strain evidence="3 4">11-1-1</strain>
    </source>
</reference>
<feature type="transmembrane region" description="Helical" evidence="2">
    <location>
        <begin position="233"/>
        <end position="255"/>
    </location>
</feature>
<sequence length="294" mass="34022">TTSWKRTDHRATDGHDPKCATFRALPRTLRRQLSDVNETARLLEETRKRERACIERGERCDRILRREAVLETDESRVRDERERLNNERKRIREDIAEQVRQESERMRRRLKEDSDRQRERDKRVLFALCLGVCSSMVPMLAVVMQGRWQAFTTALLDWLHMRGKQFAVVGQWFAGVDARLNEIIPSGWWDRPLVFLLMLLLIAVVCGIPLLIVGGYVVAVFTAMRGWLAEGTLGVHIVLWTLAAMVGFVLAGRLAMIPHNPMGWPTWWILLTVAAHLIYMVKLAGPISRFIRNS</sequence>
<comment type="caution">
    <text evidence="3">The sequence shown here is derived from an EMBL/GenBank/DDBJ whole genome shotgun (WGS) entry which is preliminary data.</text>
</comment>
<protein>
    <submittedName>
        <fullName evidence="3">Uncharacterized protein</fullName>
    </submittedName>
</protein>
<dbReference type="RefSeq" id="WP_404441555.1">
    <property type="nucleotide sequence ID" value="NZ_JAOQBW010000005.1"/>
</dbReference>
<feature type="non-terminal residue" evidence="3">
    <location>
        <position position="1"/>
    </location>
</feature>
<dbReference type="SUPFAM" id="SSF103473">
    <property type="entry name" value="MFS general substrate transporter"/>
    <property type="match status" value="1"/>
</dbReference>
<name>A0ABW8KQF2_9BIFI</name>
<keyword evidence="2" id="KW-0812">Transmembrane</keyword>
<keyword evidence="1" id="KW-0175">Coiled coil</keyword>
<organism evidence="3 4">
    <name type="scientific">Bifidobacterium thermacidophilum</name>
    <dbReference type="NCBI Taxonomy" id="246618"/>
    <lineage>
        <taxon>Bacteria</taxon>
        <taxon>Bacillati</taxon>
        <taxon>Actinomycetota</taxon>
        <taxon>Actinomycetes</taxon>
        <taxon>Bifidobacteriales</taxon>
        <taxon>Bifidobacteriaceae</taxon>
        <taxon>Bifidobacterium</taxon>
    </lineage>
</organism>
<feature type="transmembrane region" description="Helical" evidence="2">
    <location>
        <begin position="124"/>
        <end position="144"/>
    </location>
</feature>
<keyword evidence="2" id="KW-0472">Membrane</keyword>
<evidence type="ECO:0000313" key="3">
    <source>
        <dbReference type="EMBL" id="MFK3576770.1"/>
    </source>
</evidence>
<feature type="transmembrane region" description="Helical" evidence="2">
    <location>
        <begin position="267"/>
        <end position="285"/>
    </location>
</feature>
<evidence type="ECO:0000313" key="4">
    <source>
        <dbReference type="Proteomes" id="UP001620273"/>
    </source>
</evidence>
<gene>
    <name evidence="3" type="ORF">OCH74_07905</name>
</gene>
<dbReference type="InterPro" id="IPR036259">
    <property type="entry name" value="MFS_trans_sf"/>
</dbReference>
<accession>A0ABW8KQF2</accession>
<keyword evidence="2" id="KW-1133">Transmembrane helix</keyword>
<feature type="transmembrane region" description="Helical" evidence="2">
    <location>
        <begin position="193"/>
        <end position="221"/>
    </location>
</feature>
<dbReference type="EMBL" id="JAOQBW010000005">
    <property type="protein sequence ID" value="MFK3576770.1"/>
    <property type="molecule type" value="Genomic_DNA"/>
</dbReference>
<keyword evidence="4" id="KW-1185">Reference proteome</keyword>
<evidence type="ECO:0000256" key="2">
    <source>
        <dbReference type="SAM" id="Phobius"/>
    </source>
</evidence>
<proteinExistence type="predicted"/>
<feature type="coiled-coil region" evidence="1">
    <location>
        <begin position="70"/>
        <end position="120"/>
    </location>
</feature>